<dbReference type="RefSeq" id="WP_110997848.1">
    <property type="nucleotide sequence ID" value="NZ_QKTW01000008.1"/>
</dbReference>
<dbReference type="InterPro" id="IPR000305">
    <property type="entry name" value="GIY-YIG_endonuc"/>
</dbReference>
<organism evidence="3 4">
    <name type="scientific">Taibaiella soli</name>
    <dbReference type="NCBI Taxonomy" id="1649169"/>
    <lineage>
        <taxon>Bacteria</taxon>
        <taxon>Pseudomonadati</taxon>
        <taxon>Bacteroidota</taxon>
        <taxon>Chitinophagia</taxon>
        <taxon>Chitinophagales</taxon>
        <taxon>Chitinophagaceae</taxon>
        <taxon>Taibaiella</taxon>
    </lineage>
</organism>
<dbReference type="InterPro" id="IPR050190">
    <property type="entry name" value="UPF0213_domain"/>
</dbReference>
<evidence type="ECO:0000256" key="1">
    <source>
        <dbReference type="ARBA" id="ARBA00007435"/>
    </source>
</evidence>
<dbReference type="PANTHER" id="PTHR34477:SF1">
    <property type="entry name" value="UPF0213 PROTEIN YHBQ"/>
    <property type="match status" value="1"/>
</dbReference>
<sequence length="114" mass="13618">MSKEYFVYILECRDKSYYTGITEDLTKRTYDHNDGRDSLCYTYSRRPVTLKYFCRFMDPRQAIAFEKQIKGWSRKKKEALINENIDLLRKLAECKNESSHQNKGIDDSQHNKCS</sequence>
<accession>A0A2W2AKA4</accession>
<dbReference type="EMBL" id="QKTW01000008">
    <property type="protein sequence ID" value="PZF74002.1"/>
    <property type="molecule type" value="Genomic_DNA"/>
</dbReference>
<dbReference type="Pfam" id="PF01541">
    <property type="entry name" value="GIY-YIG"/>
    <property type="match status" value="1"/>
</dbReference>
<evidence type="ECO:0000313" key="3">
    <source>
        <dbReference type="EMBL" id="PZF74002.1"/>
    </source>
</evidence>
<dbReference type="OrthoDB" id="1495241at2"/>
<dbReference type="SUPFAM" id="SSF82771">
    <property type="entry name" value="GIY-YIG endonuclease"/>
    <property type="match status" value="1"/>
</dbReference>
<dbReference type="PANTHER" id="PTHR34477">
    <property type="entry name" value="UPF0213 PROTEIN YHBQ"/>
    <property type="match status" value="1"/>
</dbReference>
<dbReference type="Proteomes" id="UP000248745">
    <property type="component" value="Unassembled WGS sequence"/>
</dbReference>
<protein>
    <submittedName>
        <fullName evidence="3">GIY-YIG nuclease family protein</fullName>
    </submittedName>
</protein>
<proteinExistence type="inferred from homology"/>
<comment type="similarity">
    <text evidence="1">Belongs to the UPF0213 family.</text>
</comment>
<feature type="domain" description="GIY-YIG" evidence="2">
    <location>
        <begin position="3"/>
        <end position="79"/>
    </location>
</feature>
<dbReference type="Gene3D" id="3.40.1440.10">
    <property type="entry name" value="GIY-YIG endonuclease"/>
    <property type="match status" value="1"/>
</dbReference>
<dbReference type="PROSITE" id="PS50164">
    <property type="entry name" value="GIY_YIG"/>
    <property type="match status" value="1"/>
</dbReference>
<comment type="caution">
    <text evidence="3">The sequence shown here is derived from an EMBL/GenBank/DDBJ whole genome shotgun (WGS) entry which is preliminary data.</text>
</comment>
<gene>
    <name evidence="3" type="ORF">DN068_05255</name>
</gene>
<dbReference type="AlphaFoldDB" id="A0A2W2AKA4"/>
<dbReference type="InterPro" id="IPR035901">
    <property type="entry name" value="GIY-YIG_endonuc_sf"/>
</dbReference>
<keyword evidence="4" id="KW-1185">Reference proteome</keyword>
<dbReference type="CDD" id="cd10456">
    <property type="entry name" value="GIY-YIG_UPF0213"/>
    <property type="match status" value="1"/>
</dbReference>
<evidence type="ECO:0000259" key="2">
    <source>
        <dbReference type="PROSITE" id="PS50164"/>
    </source>
</evidence>
<name>A0A2W2AKA4_9BACT</name>
<evidence type="ECO:0000313" key="4">
    <source>
        <dbReference type="Proteomes" id="UP000248745"/>
    </source>
</evidence>
<reference evidence="3 4" key="1">
    <citation type="submission" date="2018-06" db="EMBL/GenBank/DDBJ databases">
        <title>Mucibacter soli gen. nov., sp. nov., a new member of the family Chitinophagaceae producing mucin.</title>
        <authorList>
            <person name="Kim M.-K."/>
            <person name="Park S."/>
            <person name="Kim T.-S."/>
            <person name="Joung Y."/>
            <person name="Han J.-H."/>
            <person name="Kim S.B."/>
        </authorList>
    </citation>
    <scope>NUCLEOTIDE SEQUENCE [LARGE SCALE GENOMIC DNA]</scope>
    <source>
        <strain evidence="3 4">R1-15</strain>
    </source>
</reference>